<protein>
    <submittedName>
        <fullName evidence="7">Cytochrome b/b6 domain-containing protein</fullName>
    </submittedName>
</protein>
<keyword evidence="3 5" id="KW-1133">Transmembrane helix</keyword>
<proteinExistence type="predicted"/>
<evidence type="ECO:0000256" key="3">
    <source>
        <dbReference type="ARBA" id="ARBA00022989"/>
    </source>
</evidence>
<evidence type="ECO:0000256" key="4">
    <source>
        <dbReference type="ARBA" id="ARBA00023136"/>
    </source>
</evidence>
<evidence type="ECO:0000256" key="1">
    <source>
        <dbReference type="ARBA" id="ARBA00004141"/>
    </source>
</evidence>
<dbReference type="EMBL" id="JAHQZT010000009">
    <property type="protein sequence ID" value="MBV0933467.1"/>
    <property type="molecule type" value="Genomic_DNA"/>
</dbReference>
<feature type="transmembrane region" description="Helical" evidence="5">
    <location>
        <begin position="12"/>
        <end position="30"/>
    </location>
</feature>
<dbReference type="PANTHER" id="PTHR30485">
    <property type="entry name" value="NI/FE-HYDROGENASE 1 B-TYPE CYTOCHROME SUBUNIT"/>
    <property type="match status" value="1"/>
</dbReference>
<feature type="transmembrane region" description="Helical" evidence="5">
    <location>
        <begin position="42"/>
        <end position="62"/>
    </location>
</feature>
<dbReference type="InterPro" id="IPR051542">
    <property type="entry name" value="Hydrogenase_cytochrome"/>
</dbReference>
<dbReference type="PANTHER" id="PTHR30485:SF2">
    <property type="entry name" value="BLL0597 PROTEIN"/>
    <property type="match status" value="1"/>
</dbReference>
<name>A0ABS6MCL7_9GAMM</name>
<evidence type="ECO:0000259" key="6">
    <source>
        <dbReference type="Pfam" id="PF01292"/>
    </source>
</evidence>
<keyword evidence="4 5" id="KW-0472">Membrane</keyword>
<feature type="transmembrane region" description="Helical" evidence="5">
    <location>
        <begin position="133"/>
        <end position="154"/>
    </location>
</feature>
<dbReference type="InterPro" id="IPR011577">
    <property type="entry name" value="Cyt_b561_bac/Ni-Hgenase"/>
</dbReference>
<gene>
    <name evidence="7" type="ORF">KTN04_08970</name>
</gene>
<evidence type="ECO:0000256" key="2">
    <source>
        <dbReference type="ARBA" id="ARBA00022692"/>
    </source>
</evidence>
<dbReference type="Pfam" id="PF01292">
    <property type="entry name" value="Ni_hydr_CYTB"/>
    <property type="match status" value="1"/>
</dbReference>
<comment type="caution">
    <text evidence="7">The sequence shown here is derived from an EMBL/GenBank/DDBJ whole genome shotgun (WGS) entry which is preliminary data.</text>
</comment>
<keyword evidence="8" id="KW-1185">Reference proteome</keyword>
<evidence type="ECO:0000313" key="8">
    <source>
        <dbReference type="Proteomes" id="UP000755551"/>
    </source>
</evidence>
<evidence type="ECO:0000256" key="5">
    <source>
        <dbReference type="SAM" id="Phobius"/>
    </source>
</evidence>
<reference evidence="7 8" key="1">
    <citation type="submission" date="2021-06" db="EMBL/GenBank/DDBJ databases">
        <title>Bacterium isolated from marine sediment.</title>
        <authorList>
            <person name="Zhu K.-L."/>
            <person name="Du Z.-J."/>
            <person name="Liang Q.-Y."/>
        </authorList>
    </citation>
    <scope>NUCLEOTIDE SEQUENCE [LARGE SCALE GENOMIC DNA]</scope>
    <source>
        <strain evidence="7 8">A346</strain>
    </source>
</reference>
<feature type="domain" description="Cytochrome b561 bacterial/Ni-hydrogenase" evidence="6">
    <location>
        <begin position="7"/>
        <end position="167"/>
    </location>
</feature>
<sequence length="178" mass="19993">MDAGVKVWDPGVRLFHGALALCFALSWISADRWQDLHEITGYTLAGLLLFRLVWGLCGPRYARFCQFVRPPRQVLAYLQRMRTGREARYLGHNPAGGMMVVLLLTGLALLATTGWLYTDWLWGEAWVEAAHEWLANALLVLVGLHLAGVALASWRHRENLPRAMLTGRKRSPGQSDVC</sequence>
<accession>A0ABS6MCL7</accession>
<comment type="subcellular location">
    <subcellularLocation>
        <location evidence="1">Membrane</location>
        <topology evidence="1">Multi-pass membrane protein</topology>
    </subcellularLocation>
</comment>
<feature type="transmembrane region" description="Helical" evidence="5">
    <location>
        <begin position="95"/>
        <end position="117"/>
    </location>
</feature>
<dbReference type="RefSeq" id="WP_217334882.1">
    <property type="nucleotide sequence ID" value="NZ_JAHQZT010000009.1"/>
</dbReference>
<organism evidence="7 8">
    <name type="scientific">Marinobacterium weihaiense</name>
    <dbReference type="NCBI Taxonomy" id="2851016"/>
    <lineage>
        <taxon>Bacteria</taxon>
        <taxon>Pseudomonadati</taxon>
        <taxon>Pseudomonadota</taxon>
        <taxon>Gammaproteobacteria</taxon>
        <taxon>Oceanospirillales</taxon>
        <taxon>Oceanospirillaceae</taxon>
        <taxon>Marinobacterium</taxon>
    </lineage>
</organism>
<dbReference type="Proteomes" id="UP000755551">
    <property type="component" value="Unassembled WGS sequence"/>
</dbReference>
<keyword evidence="2 5" id="KW-0812">Transmembrane</keyword>
<evidence type="ECO:0000313" key="7">
    <source>
        <dbReference type="EMBL" id="MBV0933467.1"/>
    </source>
</evidence>